<protein>
    <submittedName>
        <fullName evidence="1">Uncharacterized protein</fullName>
    </submittedName>
</protein>
<organism evidence="1">
    <name type="scientific">Timema bartmani</name>
    <dbReference type="NCBI Taxonomy" id="61472"/>
    <lineage>
        <taxon>Eukaryota</taxon>
        <taxon>Metazoa</taxon>
        <taxon>Ecdysozoa</taxon>
        <taxon>Arthropoda</taxon>
        <taxon>Hexapoda</taxon>
        <taxon>Insecta</taxon>
        <taxon>Pterygota</taxon>
        <taxon>Neoptera</taxon>
        <taxon>Polyneoptera</taxon>
        <taxon>Phasmatodea</taxon>
        <taxon>Timematodea</taxon>
        <taxon>Timematoidea</taxon>
        <taxon>Timematidae</taxon>
        <taxon>Timema</taxon>
    </lineage>
</organism>
<gene>
    <name evidence="1" type="ORF">TBIB3V08_LOCUS2410</name>
</gene>
<dbReference type="AlphaFoldDB" id="A0A7R9ESZ7"/>
<dbReference type="EMBL" id="OD564808">
    <property type="protein sequence ID" value="CAD7439866.1"/>
    <property type="molecule type" value="Genomic_DNA"/>
</dbReference>
<sequence length="175" mass="19452">MGQESARLDRNQQVWNTYKPCKGVKLGGEGGEANRTRDLLPRYRLSYGVEHHGREALPLPLPRQYRGYAGNTGYIKKCVSSSESLSDQCTSEREGTSFREEQTNKEKVILQSCREEGDRPYRHPPPPSLGSASACILRNTYIGTTGSFPPLPFTPSGYLLGHGMSNKPLLQHAEV</sequence>
<reference evidence="1" key="1">
    <citation type="submission" date="2020-11" db="EMBL/GenBank/DDBJ databases">
        <authorList>
            <person name="Tran Van P."/>
        </authorList>
    </citation>
    <scope>NUCLEOTIDE SEQUENCE</scope>
</reference>
<accession>A0A7R9ESZ7</accession>
<proteinExistence type="predicted"/>
<name>A0A7R9ESZ7_9NEOP</name>
<evidence type="ECO:0000313" key="1">
    <source>
        <dbReference type="EMBL" id="CAD7439866.1"/>
    </source>
</evidence>